<reference evidence="2 3" key="1">
    <citation type="submission" date="2016-12" db="EMBL/GenBank/DDBJ databases">
        <title>The new phylogeny of genus Mycobacterium.</title>
        <authorList>
            <person name="Tortoli E."/>
            <person name="Trovato A."/>
            <person name="Cirillo D.M."/>
        </authorList>
    </citation>
    <scope>NUCLEOTIDE SEQUENCE [LARGE SCALE GENOMIC DNA]</scope>
    <source>
        <strain evidence="2 3">DSM 45069</strain>
    </source>
</reference>
<dbReference type="InterPro" id="IPR029058">
    <property type="entry name" value="AB_hydrolase_fold"/>
</dbReference>
<dbReference type="SUPFAM" id="SSF53474">
    <property type="entry name" value="alpha/beta-Hydrolases"/>
    <property type="match status" value="1"/>
</dbReference>
<accession>A0A1W9Z2H6</accession>
<feature type="non-terminal residue" evidence="2">
    <location>
        <position position="1"/>
    </location>
</feature>
<dbReference type="Pfam" id="PF01083">
    <property type="entry name" value="Cutinase"/>
    <property type="match status" value="1"/>
</dbReference>
<dbReference type="GO" id="GO:0016787">
    <property type="term" value="F:hydrolase activity"/>
    <property type="evidence" value="ECO:0007669"/>
    <property type="project" value="UniProtKB-KW"/>
</dbReference>
<keyword evidence="3" id="KW-1185">Reference proteome</keyword>
<evidence type="ECO:0000313" key="2">
    <source>
        <dbReference type="EMBL" id="ORA06504.1"/>
    </source>
</evidence>
<dbReference type="Proteomes" id="UP000192707">
    <property type="component" value="Unassembled WGS sequence"/>
</dbReference>
<keyword evidence="1" id="KW-0378">Hydrolase</keyword>
<name>A0A1W9Z2H6_MYCAI</name>
<evidence type="ECO:0000256" key="1">
    <source>
        <dbReference type="ARBA" id="ARBA00022801"/>
    </source>
</evidence>
<proteinExistence type="predicted"/>
<dbReference type="EMBL" id="MVHG01000204">
    <property type="protein sequence ID" value="ORA06504.1"/>
    <property type="molecule type" value="Genomic_DNA"/>
</dbReference>
<sequence length="72" mass="7412">PVEIGPLYQDKTIKVCATEDPVCSDGMNFAAHDTYADDGAMIDKGVAFASSHLNLDGPGATAVAAPRGNFGE</sequence>
<dbReference type="Gene3D" id="3.40.50.1820">
    <property type="entry name" value="alpha/beta hydrolase"/>
    <property type="match status" value="1"/>
</dbReference>
<gene>
    <name evidence="2" type="ORF">BST14_28200</name>
</gene>
<dbReference type="OrthoDB" id="9918916at2"/>
<dbReference type="AlphaFoldDB" id="A0A1W9Z2H6"/>
<dbReference type="InterPro" id="IPR000675">
    <property type="entry name" value="Cutinase/axe"/>
</dbReference>
<organism evidence="2 3">
    <name type="scientific">Mycobacterium arosiense ATCC BAA-1401 = DSM 45069</name>
    <dbReference type="NCBI Taxonomy" id="1265311"/>
    <lineage>
        <taxon>Bacteria</taxon>
        <taxon>Bacillati</taxon>
        <taxon>Actinomycetota</taxon>
        <taxon>Actinomycetes</taxon>
        <taxon>Mycobacteriales</taxon>
        <taxon>Mycobacteriaceae</taxon>
        <taxon>Mycobacterium</taxon>
        <taxon>Mycobacterium avium complex (MAC)</taxon>
    </lineage>
</organism>
<dbReference type="RefSeq" id="WP_142279676.1">
    <property type="nucleotide sequence ID" value="NZ_MVHG01000204.1"/>
</dbReference>
<protein>
    <submittedName>
        <fullName evidence="2">Cutinase family protein</fullName>
    </submittedName>
</protein>
<evidence type="ECO:0000313" key="3">
    <source>
        <dbReference type="Proteomes" id="UP000192707"/>
    </source>
</evidence>
<comment type="caution">
    <text evidence="2">The sequence shown here is derived from an EMBL/GenBank/DDBJ whole genome shotgun (WGS) entry which is preliminary data.</text>
</comment>